<evidence type="ECO:0000256" key="2">
    <source>
        <dbReference type="ARBA" id="ARBA00004286"/>
    </source>
</evidence>
<evidence type="ECO:0000256" key="7">
    <source>
        <dbReference type="ARBA" id="ARBA00023269"/>
    </source>
</evidence>
<keyword evidence="6 8" id="KW-0539">Nucleus</keyword>
<evidence type="ECO:0000256" key="5">
    <source>
        <dbReference type="ARBA" id="ARBA00023125"/>
    </source>
</evidence>
<comment type="function">
    <text evidence="8">Core component of nucleosome. Nucleosomes wrap and compact DNA into chromatin, limiting DNA accessibility to the cellular machineries which require DNA as a template. Histones thereby play a central role in transcription regulation, DNA repair, DNA replication and chromosomal stability. DNA accessibility is regulated via a complex set of post-translational modifications of histones, also called histone code, and nucleosome remodeling.</text>
</comment>
<organism evidence="10 11">
    <name type="scientific">Curvularia clavata</name>
    <dbReference type="NCBI Taxonomy" id="95742"/>
    <lineage>
        <taxon>Eukaryota</taxon>
        <taxon>Fungi</taxon>
        <taxon>Dikarya</taxon>
        <taxon>Ascomycota</taxon>
        <taxon>Pezizomycotina</taxon>
        <taxon>Dothideomycetes</taxon>
        <taxon>Pleosporomycetidae</taxon>
        <taxon>Pleosporales</taxon>
        <taxon>Pleosporineae</taxon>
        <taxon>Pleosporaceae</taxon>
        <taxon>Curvularia</taxon>
    </lineage>
</organism>
<evidence type="ECO:0000313" key="11">
    <source>
        <dbReference type="Proteomes" id="UP001056012"/>
    </source>
</evidence>
<dbReference type="SMART" id="SM00417">
    <property type="entry name" value="H4"/>
    <property type="match status" value="1"/>
</dbReference>
<dbReference type="OrthoDB" id="3919494at2759"/>
<dbReference type="GO" id="GO:0005634">
    <property type="term" value="C:nucleus"/>
    <property type="evidence" value="ECO:0007669"/>
    <property type="project" value="UniProtKB-SubCell"/>
</dbReference>
<comment type="subcellular location">
    <subcellularLocation>
        <location evidence="2">Chromosome</location>
    </subcellularLocation>
    <subcellularLocation>
        <location evidence="1">Nucleus</location>
    </subcellularLocation>
</comment>
<feature type="region of interest" description="Disordered" evidence="9">
    <location>
        <begin position="1"/>
        <end position="60"/>
    </location>
</feature>
<evidence type="ECO:0000256" key="4">
    <source>
        <dbReference type="ARBA" id="ARBA00022454"/>
    </source>
</evidence>
<dbReference type="Proteomes" id="UP001056012">
    <property type="component" value="Chromosome 2"/>
</dbReference>
<keyword evidence="7 8" id="KW-0544">Nucleosome core</keyword>
<dbReference type="GO" id="GO:0046982">
    <property type="term" value="F:protein heterodimerization activity"/>
    <property type="evidence" value="ECO:0007669"/>
    <property type="project" value="InterPro"/>
</dbReference>
<protein>
    <recommendedName>
        <fullName evidence="8">Histone H4</fullName>
    </recommendedName>
</protein>
<name>A0A9Q9DQ79_CURCL</name>
<dbReference type="PANTHER" id="PTHR10484">
    <property type="entry name" value="HISTONE H4"/>
    <property type="match status" value="1"/>
</dbReference>
<proteinExistence type="inferred from homology"/>
<evidence type="ECO:0000256" key="6">
    <source>
        <dbReference type="ARBA" id="ARBA00023242"/>
    </source>
</evidence>
<sequence length="203" mass="21130">MSGPSSNHHSGVSLGRGRGAAIPVSPSAPRATPLGQGSGRGGIGPRSASRATQLGLGLGPSRGPGGGLGAGLFGRGGLGLAKGGAKRHMKVQRDSIQGISKNEIRRLARRGGVKRISAMVYHDIRQALKDRLTMVLKDICAIIDSSGRKTVVVTDVVYALRLKLEQKMGANGESHSVERPFMALRSGGKAVYAPTLPRTREVP</sequence>
<evidence type="ECO:0000256" key="8">
    <source>
        <dbReference type="RuleBase" id="RU000528"/>
    </source>
</evidence>
<gene>
    <name evidence="10" type="ORF">yc1106_03287</name>
</gene>
<evidence type="ECO:0000256" key="1">
    <source>
        <dbReference type="ARBA" id="ARBA00004123"/>
    </source>
</evidence>
<dbReference type="CDD" id="cd22912">
    <property type="entry name" value="HFD_H4"/>
    <property type="match status" value="1"/>
</dbReference>
<dbReference type="AlphaFoldDB" id="A0A9Q9DQ79"/>
<feature type="compositionally biased region" description="Polar residues" evidence="9">
    <location>
        <begin position="1"/>
        <end position="10"/>
    </location>
</feature>
<dbReference type="InterPro" id="IPR019809">
    <property type="entry name" value="Histone_H4_CS"/>
</dbReference>
<dbReference type="PRINTS" id="PR00623">
    <property type="entry name" value="HISTONEH4"/>
</dbReference>
<keyword evidence="4 8" id="KW-0158">Chromosome</keyword>
<reference evidence="10" key="1">
    <citation type="submission" date="2021-12" db="EMBL/GenBank/DDBJ databases">
        <title>Curvularia clavata genome.</title>
        <authorList>
            <person name="Cao Y."/>
        </authorList>
    </citation>
    <scope>NUCLEOTIDE SEQUENCE</scope>
    <source>
        <strain evidence="10">Yc1106</strain>
    </source>
</reference>
<dbReference type="VEuPathDB" id="FungiDB:yc1106_03287"/>
<comment type="subunit">
    <text evidence="8">The nucleosome is a histone octamer containing two molecules each of H2A, H2B, H3 and H4 assembled in one H3-H4 heterotetramer and two H2A-H2B heterodimers. The octamer wraps approximately 147 bp of DNA.</text>
</comment>
<evidence type="ECO:0000256" key="9">
    <source>
        <dbReference type="SAM" id="MobiDB-lite"/>
    </source>
</evidence>
<dbReference type="EMBL" id="CP089275">
    <property type="protein sequence ID" value="USP76013.1"/>
    <property type="molecule type" value="Genomic_DNA"/>
</dbReference>
<dbReference type="GO" id="GO:0003677">
    <property type="term" value="F:DNA binding"/>
    <property type="evidence" value="ECO:0007669"/>
    <property type="project" value="UniProtKB-KW"/>
</dbReference>
<dbReference type="PROSITE" id="PS00047">
    <property type="entry name" value="HISTONE_H4"/>
    <property type="match status" value="1"/>
</dbReference>
<accession>A0A9Q9DQ79</accession>
<keyword evidence="5 8" id="KW-0238">DNA-binding</keyword>
<dbReference type="SUPFAM" id="SSF47113">
    <property type="entry name" value="Histone-fold"/>
    <property type="match status" value="1"/>
</dbReference>
<evidence type="ECO:0000256" key="3">
    <source>
        <dbReference type="ARBA" id="ARBA00006564"/>
    </source>
</evidence>
<dbReference type="GO" id="GO:0030527">
    <property type="term" value="F:structural constituent of chromatin"/>
    <property type="evidence" value="ECO:0007669"/>
    <property type="project" value="InterPro"/>
</dbReference>
<evidence type="ECO:0000313" key="10">
    <source>
        <dbReference type="EMBL" id="USP76013.1"/>
    </source>
</evidence>
<comment type="similarity">
    <text evidence="3 8">Belongs to the histone H4 family.</text>
</comment>
<dbReference type="InterPro" id="IPR009072">
    <property type="entry name" value="Histone-fold"/>
</dbReference>
<keyword evidence="11" id="KW-1185">Reference proteome</keyword>
<dbReference type="GO" id="GO:0000786">
    <property type="term" value="C:nucleosome"/>
    <property type="evidence" value="ECO:0007669"/>
    <property type="project" value="UniProtKB-KW"/>
</dbReference>
<dbReference type="Gene3D" id="1.10.20.10">
    <property type="entry name" value="Histone, subunit A"/>
    <property type="match status" value="1"/>
</dbReference>
<dbReference type="InterPro" id="IPR001951">
    <property type="entry name" value="Histone_H4"/>
</dbReference>